<keyword evidence="1" id="KW-0813">Transport</keyword>
<evidence type="ECO:0000256" key="3">
    <source>
        <dbReference type="ARBA" id="ARBA00022840"/>
    </source>
</evidence>
<reference evidence="5" key="1">
    <citation type="journal article" date="2020" name="mSystems">
        <title>Genome- and Community-Level Interaction Insights into Carbon Utilization and Element Cycling Functions of Hydrothermarchaeota in Hydrothermal Sediment.</title>
        <authorList>
            <person name="Zhou Z."/>
            <person name="Liu Y."/>
            <person name="Xu W."/>
            <person name="Pan J."/>
            <person name="Luo Z.H."/>
            <person name="Li M."/>
        </authorList>
    </citation>
    <scope>NUCLEOTIDE SEQUENCE [LARGE SCALE GENOMIC DNA]</scope>
    <source>
        <strain evidence="5">SpSt-721</strain>
    </source>
</reference>
<dbReference type="InterPro" id="IPR051120">
    <property type="entry name" value="ABC_AA/LPS_Transport"/>
</dbReference>
<evidence type="ECO:0000256" key="2">
    <source>
        <dbReference type="ARBA" id="ARBA00022741"/>
    </source>
</evidence>
<dbReference type="GO" id="GO:0005886">
    <property type="term" value="C:plasma membrane"/>
    <property type="evidence" value="ECO:0007669"/>
    <property type="project" value="TreeGrafter"/>
</dbReference>
<keyword evidence="2" id="KW-0547">Nucleotide-binding</keyword>
<dbReference type="InterPro" id="IPR027417">
    <property type="entry name" value="P-loop_NTPase"/>
</dbReference>
<keyword evidence="3 5" id="KW-0067">ATP-binding</keyword>
<comment type="caution">
    <text evidence="5">The sequence shown here is derived from an EMBL/GenBank/DDBJ whole genome shotgun (WGS) entry which is preliminary data.</text>
</comment>
<dbReference type="GO" id="GO:0005524">
    <property type="term" value="F:ATP binding"/>
    <property type="evidence" value="ECO:0007669"/>
    <property type="project" value="UniProtKB-KW"/>
</dbReference>
<dbReference type="AlphaFoldDB" id="A0A7J3QE17"/>
<dbReference type="SUPFAM" id="SSF52540">
    <property type="entry name" value="P-loop containing nucleoside triphosphate hydrolases"/>
    <property type="match status" value="1"/>
</dbReference>
<accession>A0A7J3QE17</accession>
<dbReference type="SMART" id="SM00382">
    <property type="entry name" value="AAA"/>
    <property type="match status" value="1"/>
</dbReference>
<feature type="domain" description="ABC transporter" evidence="4">
    <location>
        <begin position="4"/>
        <end position="256"/>
    </location>
</feature>
<dbReference type="EMBL" id="DTET01000120">
    <property type="protein sequence ID" value="HGV66660.1"/>
    <property type="molecule type" value="Genomic_DNA"/>
</dbReference>
<dbReference type="PROSITE" id="PS50893">
    <property type="entry name" value="ABC_TRANSPORTER_2"/>
    <property type="match status" value="1"/>
</dbReference>
<dbReference type="Gene3D" id="3.40.50.300">
    <property type="entry name" value="P-loop containing nucleotide triphosphate hydrolases"/>
    <property type="match status" value="1"/>
</dbReference>
<sequence>MLVIELIELTKHFGGIKAVDEVFLRLPKSNERIIGLIGPNGAGKTTLINLITGYLSPDKGKIIFDGHSIEHEPPEKRVIRGLVRTFQLVSVFNTLKVNENLALAVYRYRKLYDKTFNSNMFMKYPLSNRDIADEVYDIIELFKLSNVKSKRVSELPYGYKRILEIAMAYALKPKFLFLDEPFAGLSDPEIKKILEIIIDIVKENKIQYLFIVDHKVSWLQELVQRLIVMFEGRIIADGDTEEVIKDKKVIEVYWGREA</sequence>
<name>A0A7J3QE17_9CREN</name>
<dbReference type="InterPro" id="IPR003439">
    <property type="entry name" value="ABC_transporter-like_ATP-bd"/>
</dbReference>
<organism evidence="5">
    <name type="scientific">Ignisphaera aggregans</name>
    <dbReference type="NCBI Taxonomy" id="334771"/>
    <lineage>
        <taxon>Archaea</taxon>
        <taxon>Thermoproteota</taxon>
        <taxon>Thermoprotei</taxon>
        <taxon>Desulfurococcales</taxon>
        <taxon>Desulfurococcaceae</taxon>
        <taxon>Ignisphaera</taxon>
    </lineage>
</organism>
<dbReference type="Pfam" id="PF00005">
    <property type="entry name" value="ABC_tran"/>
    <property type="match status" value="1"/>
</dbReference>
<gene>
    <name evidence="5" type="ORF">ENV02_02435</name>
</gene>
<protein>
    <submittedName>
        <fullName evidence="5">ATP-binding cassette domain-containing protein</fullName>
    </submittedName>
</protein>
<evidence type="ECO:0000256" key="1">
    <source>
        <dbReference type="ARBA" id="ARBA00022448"/>
    </source>
</evidence>
<dbReference type="GO" id="GO:0016887">
    <property type="term" value="F:ATP hydrolysis activity"/>
    <property type="evidence" value="ECO:0007669"/>
    <property type="project" value="InterPro"/>
</dbReference>
<evidence type="ECO:0000313" key="5">
    <source>
        <dbReference type="EMBL" id="HGV66660.1"/>
    </source>
</evidence>
<dbReference type="PANTHER" id="PTHR45772">
    <property type="entry name" value="CONSERVED COMPONENT OF ABC TRANSPORTER FOR NATURAL AMINO ACIDS-RELATED"/>
    <property type="match status" value="1"/>
</dbReference>
<proteinExistence type="predicted"/>
<dbReference type="InterPro" id="IPR003593">
    <property type="entry name" value="AAA+_ATPase"/>
</dbReference>
<dbReference type="PANTHER" id="PTHR45772:SF10">
    <property type="entry name" value="LIPOPOLYSACCHARIDE EXPORT SYSTEM ATP-BINDING PROTEIN LPTB"/>
    <property type="match status" value="1"/>
</dbReference>
<evidence type="ECO:0000259" key="4">
    <source>
        <dbReference type="PROSITE" id="PS50893"/>
    </source>
</evidence>